<dbReference type="Gene3D" id="3.30.420.10">
    <property type="entry name" value="Ribonuclease H-like superfamily/Ribonuclease H"/>
    <property type="match status" value="1"/>
</dbReference>
<proteinExistence type="predicted"/>
<reference evidence="1 2" key="1">
    <citation type="journal article" date="2024" name="BMC Genomics">
        <title>De novo assembly and annotation of Popillia japonica's genome with initial clues to its potential as an invasive pest.</title>
        <authorList>
            <person name="Cucini C."/>
            <person name="Boschi S."/>
            <person name="Funari R."/>
            <person name="Cardaioli E."/>
            <person name="Iannotti N."/>
            <person name="Marturano G."/>
            <person name="Paoli F."/>
            <person name="Bruttini M."/>
            <person name="Carapelli A."/>
            <person name="Frati F."/>
            <person name="Nardi F."/>
        </authorList>
    </citation>
    <scope>NUCLEOTIDE SEQUENCE [LARGE SCALE GENOMIC DNA]</scope>
    <source>
        <strain evidence="1">DMR45628</strain>
    </source>
</reference>
<dbReference type="PANTHER" id="PTHR37984">
    <property type="entry name" value="PROTEIN CBG26694"/>
    <property type="match status" value="1"/>
</dbReference>
<dbReference type="InterPro" id="IPR050951">
    <property type="entry name" value="Retrovirus_Pol_polyprotein"/>
</dbReference>
<dbReference type="SUPFAM" id="SSF53098">
    <property type="entry name" value="Ribonuclease H-like"/>
    <property type="match status" value="1"/>
</dbReference>
<dbReference type="AlphaFoldDB" id="A0AAW1HVW4"/>
<comment type="caution">
    <text evidence="1">The sequence shown here is derived from an EMBL/GenBank/DDBJ whole genome shotgun (WGS) entry which is preliminary data.</text>
</comment>
<keyword evidence="2" id="KW-1185">Reference proteome</keyword>
<dbReference type="EMBL" id="JASPKY010000869">
    <property type="protein sequence ID" value="KAK9680790.1"/>
    <property type="molecule type" value="Genomic_DNA"/>
</dbReference>
<protein>
    <submittedName>
        <fullName evidence="1">Uncharacterized protein</fullName>
    </submittedName>
</protein>
<dbReference type="Proteomes" id="UP001458880">
    <property type="component" value="Unassembled WGS sequence"/>
</dbReference>
<dbReference type="GO" id="GO:0003676">
    <property type="term" value="F:nucleic acid binding"/>
    <property type="evidence" value="ECO:0007669"/>
    <property type="project" value="InterPro"/>
</dbReference>
<dbReference type="InterPro" id="IPR036397">
    <property type="entry name" value="RNaseH_sf"/>
</dbReference>
<evidence type="ECO:0000313" key="1">
    <source>
        <dbReference type="EMBL" id="KAK9680790.1"/>
    </source>
</evidence>
<sequence length="461" mass="52383">MAQKSQVEVRGNIGNLSKMAQKSQVEYPNLDKDIESLMRSFPACLTVRAEPQKVTLMEWVEVVEMQKIDTTTTIEWLREIFERVGLPNTSNGAAENTVKSVKQGIYKAMKDIKNKNTSINTIICRYLFTYRNTPHTETQNSPSKLMFGRKPETYLDLLLADSENKKDNQRKLVLISVAELKEGELSADVTSTESFIDELKEFVEEEEYDKELIYNADETGLNWKQLFSKSLASKRERTAPGHKTKAVNDRWLNYDANDPRFQIFKDEKVIEAVSDLVSEQSPEGEEDITEAEGIGPTHSEAVQYAMMKCKLKVKTVSGEYLLLKGVINVTVNDLLKYLPLYIADSKVNFIPLLGRDWLDLLNPSWKGPLNFHSPKSKGIQPMSELESKFPNVFARNQKSTIKGYKAKLIVKEGSGIIHKPYSLAYALRPKVEEELKIMVENGILIPTRHAEIASHKRDGDI</sequence>
<accession>A0AAW1HVW4</accession>
<evidence type="ECO:0000313" key="2">
    <source>
        <dbReference type="Proteomes" id="UP001458880"/>
    </source>
</evidence>
<dbReference type="PANTHER" id="PTHR37984:SF5">
    <property type="entry name" value="PROTEIN NYNRIN-LIKE"/>
    <property type="match status" value="1"/>
</dbReference>
<gene>
    <name evidence="1" type="ORF">QE152_g38820</name>
</gene>
<dbReference type="InterPro" id="IPR012337">
    <property type="entry name" value="RNaseH-like_sf"/>
</dbReference>
<organism evidence="1 2">
    <name type="scientific">Popillia japonica</name>
    <name type="common">Japanese beetle</name>
    <dbReference type="NCBI Taxonomy" id="7064"/>
    <lineage>
        <taxon>Eukaryota</taxon>
        <taxon>Metazoa</taxon>
        <taxon>Ecdysozoa</taxon>
        <taxon>Arthropoda</taxon>
        <taxon>Hexapoda</taxon>
        <taxon>Insecta</taxon>
        <taxon>Pterygota</taxon>
        <taxon>Neoptera</taxon>
        <taxon>Endopterygota</taxon>
        <taxon>Coleoptera</taxon>
        <taxon>Polyphaga</taxon>
        <taxon>Scarabaeiformia</taxon>
        <taxon>Scarabaeidae</taxon>
        <taxon>Rutelinae</taxon>
        <taxon>Popillia</taxon>
    </lineage>
</organism>
<name>A0AAW1HVW4_POPJA</name>